<dbReference type="InterPro" id="IPR010982">
    <property type="entry name" value="Lambda_DNA-bd_dom_sf"/>
</dbReference>
<evidence type="ECO:0000313" key="2">
    <source>
        <dbReference type="EMBL" id="NGO70537.1"/>
    </source>
</evidence>
<keyword evidence="3" id="KW-1185">Reference proteome</keyword>
<dbReference type="CDD" id="cd00093">
    <property type="entry name" value="HTH_XRE"/>
    <property type="match status" value="1"/>
</dbReference>
<evidence type="ECO:0000259" key="1">
    <source>
        <dbReference type="PROSITE" id="PS50943"/>
    </source>
</evidence>
<dbReference type="AlphaFoldDB" id="A0A6G4X104"/>
<dbReference type="SUPFAM" id="SSF47413">
    <property type="entry name" value="lambda repressor-like DNA-binding domains"/>
    <property type="match status" value="1"/>
</dbReference>
<dbReference type="Proteomes" id="UP000477722">
    <property type="component" value="Unassembled WGS sequence"/>
</dbReference>
<organism evidence="2 3">
    <name type="scientific">Streptomyces boncukensis</name>
    <dbReference type="NCBI Taxonomy" id="2711219"/>
    <lineage>
        <taxon>Bacteria</taxon>
        <taxon>Bacillati</taxon>
        <taxon>Actinomycetota</taxon>
        <taxon>Actinomycetes</taxon>
        <taxon>Kitasatosporales</taxon>
        <taxon>Streptomycetaceae</taxon>
        <taxon>Streptomyces</taxon>
    </lineage>
</organism>
<dbReference type="Pfam" id="PF13560">
    <property type="entry name" value="HTH_31"/>
    <property type="match status" value="1"/>
</dbReference>
<dbReference type="GO" id="GO:0003677">
    <property type="term" value="F:DNA binding"/>
    <property type="evidence" value="ECO:0007669"/>
    <property type="project" value="InterPro"/>
</dbReference>
<accession>A0A6G4X104</accession>
<feature type="domain" description="HTH cro/C1-type" evidence="1">
    <location>
        <begin position="18"/>
        <end position="72"/>
    </location>
</feature>
<evidence type="ECO:0000313" key="3">
    <source>
        <dbReference type="Proteomes" id="UP000477722"/>
    </source>
</evidence>
<dbReference type="PROSITE" id="PS50943">
    <property type="entry name" value="HTH_CROC1"/>
    <property type="match status" value="1"/>
</dbReference>
<sequence length="285" mass="32711">MAQSDMPTMRSRRFGNELRRLREEAGLKVQDAAERLECGQPKISQIETGKRGIRPLDLTVLFDLYGVEDEGRRADLRRLAKDIHKVDWWSGESSLLDQGLKDFLMLEADSELVRVYEPAVLPGLLQTDAYMRSLFEAGSEPEKTETNARARLKRRELLDNHRDFRVRAVIDVPALHRLGESPGLAREQWEHILTVGRRRNVQIQCLPLEARIPLRQYAPFTLCTLRGEPPLDVVWLEHMSGGTLLEQHPDVQLYLQAWDDLTAAALSPSETRHYIDDLIGKERES</sequence>
<dbReference type="RefSeq" id="WP_165300202.1">
    <property type="nucleotide sequence ID" value="NZ_JAAKZZ010000206.1"/>
</dbReference>
<dbReference type="Pfam" id="PF19054">
    <property type="entry name" value="DUF5753"/>
    <property type="match status" value="1"/>
</dbReference>
<dbReference type="SMART" id="SM00530">
    <property type="entry name" value="HTH_XRE"/>
    <property type="match status" value="1"/>
</dbReference>
<name>A0A6G4X104_9ACTN</name>
<dbReference type="InterPro" id="IPR043917">
    <property type="entry name" value="DUF5753"/>
</dbReference>
<comment type="caution">
    <text evidence="2">The sequence shown here is derived from an EMBL/GenBank/DDBJ whole genome shotgun (WGS) entry which is preliminary data.</text>
</comment>
<gene>
    <name evidence="2" type="ORF">G5C65_19710</name>
</gene>
<dbReference type="InterPro" id="IPR001387">
    <property type="entry name" value="Cro/C1-type_HTH"/>
</dbReference>
<dbReference type="EMBL" id="JAAKZZ010000206">
    <property type="protein sequence ID" value="NGO70537.1"/>
    <property type="molecule type" value="Genomic_DNA"/>
</dbReference>
<dbReference type="Gene3D" id="1.10.260.40">
    <property type="entry name" value="lambda repressor-like DNA-binding domains"/>
    <property type="match status" value="1"/>
</dbReference>
<reference evidence="2 3" key="1">
    <citation type="submission" date="2020-02" db="EMBL/GenBank/DDBJ databases">
        <title>Whole-genome analyses of novel actinobacteria.</title>
        <authorList>
            <person name="Sahin N."/>
            <person name="Tatar D."/>
        </authorList>
    </citation>
    <scope>NUCLEOTIDE SEQUENCE [LARGE SCALE GENOMIC DNA]</scope>
    <source>
        <strain evidence="2 3">SB3404</strain>
    </source>
</reference>
<protein>
    <submittedName>
        <fullName evidence="2">Helix-turn-helix domain-containing protein</fullName>
    </submittedName>
</protein>
<proteinExistence type="predicted"/>